<name>A0A0E9XR64_ANGAN</name>
<dbReference type="EMBL" id="GBXM01004257">
    <property type="protein sequence ID" value="JAI04321.1"/>
    <property type="molecule type" value="Transcribed_RNA"/>
</dbReference>
<protein>
    <submittedName>
        <fullName evidence="1">Uncharacterized protein</fullName>
    </submittedName>
</protein>
<evidence type="ECO:0000313" key="1">
    <source>
        <dbReference type="EMBL" id="JAI04321.1"/>
    </source>
</evidence>
<reference evidence="1" key="1">
    <citation type="submission" date="2014-11" db="EMBL/GenBank/DDBJ databases">
        <authorList>
            <person name="Amaro Gonzalez C."/>
        </authorList>
    </citation>
    <scope>NUCLEOTIDE SEQUENCE</scope>
</reference>
<proteinExistence type="predicted"/>
<dbReference type="AlphaFoldDB" id="A0A0E9XR64"/>
<accession>A0A0E9XR64</accession>
<reference evidence="1" key="2">
    <citation type="journal article" date="2015" name="Fish Shellfish Immunol.">
        <title>Early steps in the European eel (Anguilla anguilla)-Vibrio vulnificus interaction in the gills: Role of the RtxA13 toxin.</title>
        <authorList>
            <person name="Callol A."/>
            <person name="Pajuelo D."/>
            <person name="Ebbesson L."/>
            <person name="Teles M."/>
            <person name="MacKenzie S."/>
            <person name="Amaro C."/>
        </authorList>
    </citation>
    <scope>NUCLEOTIDE SEQUENCE</scope>
</reference>
<organism evidence="1">
    <name type="scientific">Anguilla anguilla</name>
    <name type="common">European freshwater eel</name>
    <name type="synonym">Muraena anguilla</name>
    <dbReference type="NCBI Taxonomy" id="7936"/>
    <lineage>
        <taxon>Eukaryota</taxon>
        <taxon>Metazoa</taxon>
        <taxon>Chordata</taxon>
        <taxon>Craniata</taxon>
        <taxon>Vertebrata</taxon>
        <taxon>Euteleostomi</taxon>
        <taxon>Actinopterygii</taxon>
        <taxon>Neopterygii</taxon>
        <taxon>Teleostei</taxon>
        <taxon>Anguilliformes</taxon>
        <taxon>Anguillidae</taxon>
        <taxon>Anguilla</taxon>
    </lineage>
</organism>
<sequence length="62" mass="7095">MQCFARHMLCTLAELTHAHAHTHNELITHQTGHTCGTVLKAVKCDFIFKFHHFVFVVCGPMF</sequence>